<evidence type="ECO:0000256" key="1">
    <source>
        <dbReference type="SAM" id="MobiDB-lite"/>
    </source>
</evidence>
<reference evidence="2" key="1">
    <citation type="submission" date="2018-02" db="EMBL/GenBank/DDBJ databases">
        <title>Rhizophora mucronata_Transcriptome.</title>
        <authorList>
            <person name="Meera S.P."/>
            <person name="Sreeshan A."/>
            <person name="Augustine A."/>
        </authorList>
    </citation>
    <scope>NUCLEOTIDE SEQUENCE</scope>
    <source>
        <tissue evidence="2">Leaf</tissue>
    </source>
</reference>
<feature type="region of interest" description="Disordered" evidence="1">
    <location>
        <begin position="1"/>
        <end position="33"/>
    </location>
</feature>
<protein>
    <submittedName>
        <fullName evidence="2">Uncharacterized protein</fullName>
    </submittedName>
</protein>
<feature type="compositionally biased region" description="Basic residues" evidence="1">
    <location>
        <begin position="1"/>
        <end position="18"/>
    </location>
</feature>
<dbReference type="AlphaFoldDB" id="A0A2P2NSI7"/>
<accession>A0A2P2NSI7</accession>
<sequence>MLGRGRKQHLSTKIKMSKKNPVAWKQNTEAPNI</sequence>
<name>A0A2P2NSI7_RHIMU</name>
<organism evidence="2">
    <name type="scientific">Rhizophora mucronata</name>
    <name type="common">Asiatic mangrove</name>
    <dbReference type="NCBI Taxonomy" id="61149"/>
    <lineage>
        <taxon>Eukaryota</taxon>
        <taxon>Viridiplantae</taxon>
        <taxon>Streptophyta</taxon>
        <taxon>Embryophyta</taxon>
        <taxon>Tracheophyta</taxon>
        <taxon>Spermatophyta</taxon>
        <taxon>Magnoliopsida</taxon>
        <taxon>eudicotyledons</taxon>
        <taxon>Gunneridae</taxon>
        <taxon>Pentapetalae</taxon>
        <taxon>rosids</taxon>
        <taxon>fabids</taxon>
        <taxon>Malpighiales</taxon>
        <taxon>Rhizophoraceae</taxon>
        <taxon>Rhizophora</taxon>
    </lineage>
</organism>
<dbReference type="EMBL" id="GGEC01064994">
    <property type="protein sequence ID" value="MBX45478.1"/>
    <property type="molecule type" value="Transcribed_RNA"/>
</dbReference>
<evidence type="ECO:0000313" key="2">
    <source>
        <dbReference type="EMBL" id="MBX45478.1"/>
    </source>
</evidence>
<proteinExistence type="predicted"/>